<evidence type="ECO:0000313" key="14">
    <source>
        <dbReference type="Proteomes" id="UP000037069"/>
    </source>
</evidence>
<dbReference type="InterPro" id="IPR013041">
    <property type="entry name" value="Clathrin_app_Ig-like_sf"/>
</dbReference>
<dbReference type="GO" id="GO:0006886">
    <property type="term" value="P:intracellular protein transport"/>
    <property type="evidence" value="ECO:0007669"/>
    <property type="project" value="InterPro"/>
</dbReference>
<dbReference type="InterPro" id="IPR004152">
    <property type="entry name" value="GAT_dom"/>
</dbReference>
<organism evidence="13 14">
    <name type="scientific">Lucilia cuprina</name>
    <name type="common">Green bottle fly</name>
    <name type="synonym">Australian sheep blowfly</name>
    <dbReference type="NCBI Taxonomy" id="7375"/>
    <lineage>
        <taxon>Eukaryota</taxon>
        <taxon>Metazoa</taxon>
        <taxon>Ecdysozoa</taxon>
        <taxon>Arthropoda</taxon>
        <taxon>Hexapoda</taxon>
        <taxon>Insecta</taxon>
        <taxon>Pterygota</taxon>
        <taxon>Neoptera</taxon>
        <taxon>Endopterygota</taxon>
        <taxon>Diptera</taxon>
        <taxon>Brachycera</taxon>
        <taxon>Muscomorpha</taxon>
        <taxon>Oestroidea</taxon>
        <taxon>Calliphoridae</taxon>
        <taxon>Luciliinae</taxon>
        <taxon>Lucilia</taxon>
    </lineage>
</organism>
<evidence type="ECO:0000313" key="13">
    <source>
        <dbReference type="EMBL" id="KNC28790.1"/>
    </source>
</evidence>
<dbReference type="PANTHER" id="PTHR45905:SF1">
    <property type="entry name" value="GOLGI-LOCALIZED, GAMMA-ADAPTIN EAR CONTAINING, ARF BINDING PROTEIN"/>
    <property type="match status" value="1"/>
</dbReference>
<dbReference type="Pfam" id="PF02883">
    <property type="entry name" value="Alpha_adaptinC2"/>
    <property type="match status" value="1"/>
</dbReference>
<feature type="domain" description="GAT" evidence="12">
    <location>
        <begin position="168"/>
        <end position="296"/>
    </location>
</feature>
<dbReference type="PROSITE" id="PS50180">
    <property type="entry name" value="GAE"/>
    <property type="match status" value="1"/>
</dbReference>
<comment type="similarity">
    <text evidence="3">Belongs to the GGA protein family.</text>
</comment>
<dbReference type="GO" id="GO:0005802">
    <property type="term" value="C:trans-Golgi network"/>
    <property type="evidence" value="ECO:0007669"/>
    <property type="project" value="InterPro"/>
</dbReference>
<dbReference type="Pfam" id="PF03127">
    <property type="entry name" value="GAT"/>
    <property type="match status" value="1"/>
</dbReference>
<comment type="caution">
    <text evidence="13">The sequence shown here is derived from an EMBL/GenBank/DDBJ whole genome shotgun (WGS) entry which is preliminary data.</text>
</comment>
<keyword evidence="6" id="KW-0832">Ubl conjugation</keyword>
<dbReference type="AlphaFoldDB" id="A0A0L0C966"/>
<dbReference type="GO" id="GO:0034394">
    <property type="term" value="P:protein localization to cell surface"/>
    <property type="evidence" value="ECO:0007669"/>
    <property type="project" value="TreeGrafter"/>
</dbReference>
<dbReference type="InterPro" id="IPR002014">
    <property type="entry name" value="VHS_dom"/>
</dbReference>
<reference evidence="13 14" key="1">
    <citation type="journal article" date="2015" name="Nat. Commun.">
        <title>Lucilia cuprina genome unlocks parasitic fly biology to underpin future interventions.</title>
        <authorList>
            <person name="Anstead C.A."/>
            <person name="Korhonen P.K."/>
            <person name="Young N.D."/>
            <person name="Hall R.S."/>
            <person name="Jex A.R."/>
            <person name="Murali S.C."/>
            <person name="Hughes D.S."/>
            <person name="Lee S.F."/>
            <person name="Perry T."/>
            <person name="Stroehlein A.J."/>
            <person name="Ansell B.R."/>
            <person name="Breugelmans B."/>
            <person name="Hofmann A."/>
            <person name="Qu J."/>
            <person name="Dugan S."/>
            <person name="Lee S.L."/>
            <person name="Chao H."/>
            <person name="Dinh H."/>
            <person name="Han Y."/>
            <person name="Doddapaneni H.V."/>
            <person name="Worley K.C."/>
            <person name="Muzny D.M."/>
            <person name="Ioannidis P."/>
            <person name="Waterhouse R.M."/>
            <person name="Zdobnov E.M."/>
            <person name="James P.J."/>
            <person name="Bagnall N.H."/>
            <person name="Kotze A.C."/>
            <person name="Gibbs R.A."/>
            <person name="Richards S."/>
            <person name="Batterham P."/>
            <person name="Gasser R.B."/>
        </authorList>
    </citation>
    <scope>NUCLEOTIDE SEQUENCE [LARGE SCALE GENOMIC DNA]</scope>
    <source>
        <strain evidence="13 14">LS</strain>
        <tissue evidence="13">Full body</tissue>
    </source>
</reference>
<feature type="region of interest" description="Disordered" evidence="9">
    <location>
        <begin position="334"/>
        <end position="358"/>
    </location>
</feature>
<dbReference type="PROSITE" id="PS50179">
    <property type="entry name" value="VHS"/>
    <property type="match status" value="1"/>
</dbReference>
<dbReference type="Pfam" id="PF00790">
    <property type="entry name" value="VHS"/>
    <property type="match status" value="1"/>
</dbReference>
<evidence type="ECO:0000256" key="3">
    <source>
        <dbReference type="ARBA" id="ARBA00008099"/>
    </source>
</evidence>
<dbReference type="EMBL" id="JRES01000749">
    <property type="protein sequence ID" value="KNC28790.1"/>
    <property type="molecule type" value="Genomic_DNA"/>
</dbReference>
<dbReference type="GO" id="GO:0035091">
    <property type="term" value="F:phosphatidylinositol binding"/>
    <property type="evidence" value="ECO:0007669"/>
    <property type="project" value="InterPro"/>
</dbReference>
<evidence type="ECO:0000256" key="6">
    <source>
        <dbReference type="ARBA" id="ARBA00022843"/>
    </source>
</evidence>
<comment type="subcellular location">
    <subcellularLocation>
        <location evidence="2">Early endosome membrane</location>
        <topology evidence="2">Peripheral membrane protein</topology>
    </subcellularLocation>
    <subcellularLocation>
        <location evidence="1">Golgi apparatus</location>
        <location evidence="1">trans-Golgi network membrane</location>
        <topology evidence="1">Peripheral membrane protein</topology>
    </subcellularLocation>
</comment>
<name>A0A0L0C966_LUCCU</name>
<dbReference type="InterPro" id="IPR027422">
    <property type="entry name" value="GGA1-3"/>
</dbReference>
<gene>
    <name evidence="13" type="ORF">FF38_09954</name>
</gene>
<accession>A0A0L0C966</accession>
<sequence length="685" mass="76602">MTTDENILQEMLERVTNPAKVDVDNLAVQMFCMIVQSNSDLVTKAHELIVNKMHSSNTTEAARAIGLLEECMSKGGLEFQKKTAKFTFLNELIALVLDKHAGPPAPVDTKKRIMECLMLWTVEHQDKTKIQEAYDNLKRQVNFAHAPTTVNANSPALTNVREQRSSILGKDDELVAKLLKQGGEENWKKANLLIKHRFNQEARRTEFICHLKSELKKIDSTMEVLDEMLNSYSSDTPGEDSRDIMQELYNTCKSHNEQMARWPDFLGDGEPEFLEDVLNTKDLLMVVIQRYKELFENELQLTKSLDVITSKTTTSTTATTTANTDLLSELLGDSINTSSQDTKPTMTTNSSKPASANNTTLDELSEIFGSINDNTETNNKPHHPSDLLGNLDLLEPITVFDSGTKDLAVTTVTNGKGEEKTSQGFKELKEIDKLSEEMFKQSLKEEQRLLSFKKETEKLSLNDMAKDKMQTSLLAAKVADNKCKSILRTQEDNKTITILDELTTDFKDLNGKENKVENLEIKEIVSDVKKEVEPKSNAVVTSAITSKPLAEITIDLDEVTPLDEGQRILLDDDDIQVTLNFTADRPGEHVSVIVMAVTNKSKLPVKDFQFEASVKKPCKVRLLPPTDVTMAPSKPFRPSAPINQVVLLLNPTQKPVDLTCIVGYKLGDDPDPIKESIVAKDIPYV</sequence>
<dbReference type="SUPFAM" id="SSF48464">
    <property type="entry name" value="ENTH/VHS domain"/>
    <property type="match status" value="1"/>
</dbReference>
<dbReference type="SUPFAM" id="SSF89009">
    <property type="entry name" value="GAT-like domain"/>
    <property type="match status" value="1"/>
</dbReference>
<dbReference type="SMART" id="SM00288">
    <property type="entry name" value="VHS"/>
    <property type="match status" value="1"/>
</dbReference>
<dbReference type="GO" id="GO:0006893">
    <property type="term" value="P:Golgi to plasma membrane transport"/>
    <property type="evidence" value="ECO:0007669"/>
    <property type="project" value="TreeGrafter"/>
</dbReference>
<dbReference type="SMART" id="SM00809">
    <property type="entry name" value="Alpha_adaptinC2"/>
    <property type="match status" value="1"/>
</dbReference>
<evidence type="ECO:0008006" key="15">
    <source>
        <dbReference type="Google" id="ProtNLM"/>
    </source>
</evidence>
<keyword evidence="14" id="KW-1185">Reference proteome</keyword>
<dbReference type="PROSITE" id="PS50909">
    <property type="entry name" value="GAT"/>
    <property type="match status" value="1"/>
</dbReference>
<keyword evidence="7" id="KW-0653">Protein transport</keyword>
<dbReference type="InterPro" id="IPR038425">
    <property type="entry name" value="GAT_sf"/>
</dbReference>
<dbReference type="GO" id="GO:0043130">
    <property type="term" value="F:ubiquitin binding"/>
    <property type="evidence" value="ECO:0007669"/>
    <property type="project" value="InterPro"/>
</dbReference>
<dbReference type="Gene3D" id="2.60.40.1230">
    <property type="match status" value="1"/>
</dbReference>
<feature type="domain" description="GAE" evidence="11">
    <location>
        <begin position="562"/>
        <end position="681"/>
    </location>
</feature>
<evidence type="ECO:0000256" key="5">
    <source>
        <dbReference type="ARBA" id="ARBA00022753"/>
    </source>
</evidence>
<dbReference type="Proteomes" id="UP000037069">
    <property type="component" value="Unassembled WGS sequence"/>
</dbReference>
<evidence type="ECO:0000256" key="2">
    <source>
        <dbReference type="ARBA" id="ARBA00004220"/>
    </source>
</evidence>
<feature type="domain" description="VHS" evidence="10">
    <location>
        <begin position="15"/>
        <end position="140"/>
    </location>
</feature>
<dbReference type="OMA" id="CGDDFQD"/>
<dbReference type="Gene3D" id="1.25.40.90">
    <property type="match status" value="1"/>
</dbReference>
<evidence type="ECO:0000256" key="8">
    <source>
        <dbReference type="ARBA" id="ARBA00023034"/>
    </source>
</evidence>
<dbReference type="Gene3D" id="1.20.58.160">
    <property type="match status" value="1"/>
</dbReference>
<dbReference type="STRING" id="7375.A0A0L0C966"/>
<dbReference type="OrthoDB" id="447025at2759"/>
<keyword evidence="5" id="KW-0967">Endosome</keyword>
<evidence type="ECO:0000259" key="12">
    <source>
        <dbReference type="PROSITE" id="PS50909"/>
    </source>
</evidence>
<proteinExistence type="inferred from homology"/>
<dbReference type="InterPro" id="IPR008153">
    <property type="entry name" value="GAE_dom"/>
</dbReference>
<dbReference type="InterPro" id="IPR008152">
    <property type="entry name" value="Clathrin_a/b/g-adaptin_app_Ig"/>
</dbReference>
<keyword evidence="4" id="KW-0813">Transport</keyword>
<evidence type="ECO:0000256" key="1">
    <source>
        <dbReference type="ARBA" id="ARBA00004150"/>
    </source>
</evidence>
<dbReference type="PANTHER" id="PTHR45905">
    <property type="entry name" value="GOLGI-LOCALIZED, GAMMA-ADAPTIN EAR CONTAINING, ARF BINDING PROTEIN"/>
    <property type="match status" value="1"/>
</dbReference>
<evidence type="ECO:0000256" key="7">
    <source>
        <dbReference type="ARBA" id="ARBA00022927"/>
    </source>
</evidence>
<evidence type="ECO:0000256" key="9">
    <source>
        <dbReference type="SAM" id="MobiDB-lite"/>
    </source>
</evidence>
<evidence type="ECO:0000256" key="4">
    <source>
        <dbReference type="ARBA" id="ARBA00022448"/>
    </source>
</evidence>
<dbReference type="GO" id="GO:0031267">
    <property type="term" value="F:small GTPase binding"/>
    <property type="evidence" value="ECO:0007669"/>
    <property type="project" value="InterPro"/>
</dbReference>
<protein>
    <recommendedName>
        <fullName evidence="15">ADP-ribosylation factor-binding protein GGA1</fullName>
    </recommendedName>
</protein>
<dbReference type="SUPFAM" id="SSF49348">
    <property type="entry name" value="Clathrin adaptor appendage domain"/>
    <property type="match status" value="1"/>
</dbReference>
<evidence type="ECO:0000259" key="10">
    <source>
        <dbReference type="PROSITE" id="PS50179"/>
    </source>
</evidence>
<evidence type="ECO:0000259" key="11">
    <source>
        <dbReference type="PROSITE" id="PS50180"/>
    </source>
</evidence>
<keyword evidence="8" id="KW-0333">Golgi apparatus</keyword>
<dbReference type="InterPro" id="IPR008942">
    <property type="entry name" value="ENTH_VHS"/>
</dbReference>
<dbReference type="GO" id="GO:0031901">
    <property type="term" value="C:early endosome membrane"/>
    <property type="evidence" value="ECO:0007669"/>
    <property type="project" value="UniProtKB-SubCell"/>
</dbReference>